<name>S2W2B5_9ACTN</name>
<feature type="region of interest" description="Disordered" evidence="4">
    <location>
        <begin position="190"/>
        <end position="213"/>
    </location>
</feature>
<dbReference type="PANTHER" id="PTHR43649:SF34">
    <property type="entry name" value="ABC TRANSPORTER PERIPLASMIC-BINDING PROTEIN YCJN-RELATED"/>
    <property type="match status" value="1"/>
</dbReference>
<comment type="similarity">
    <text evidence="1">Belongs to the bacterial solute-binding protein 1 family.</text>
</comment>
<sequence>MLNDQIAGLGLDVEVEKVAADEVEDVLAERVEAGDTPDIVRTLRPREVETKELSMEWDFVDEAKAAATDDGSLIAAPYDAAMTATYVNSEAFARAGVDVPPSGHPWRTWEHLIADAERVKDANGMANAFAISNDPQTLAAFFGSYDNSLMGKNPLHVSFDGNTAVKSLKNLKGWVESGVLNADVFPKYVEPDPDATPTPSPSASPSATPKPFEPATATALQLFEQGKVPVVIVPARTPAPSNSVRVDNPCQEVCGGLPQFSYLAALTSDGVASKVIEALTSVDADSARVQATGGLPVHPELIPQDVQDEEGLLGEYARLSVQQMSSGLSPITAGLTDWPGEQIAKLLADEATELEAASQMREVLTKSVKAYE</sequence>
<evidence type="ECO:0008006" key="7">
    <source>
        <dbReference type="Google" id="ProtNLM"/>
    </source>
</evidence>
<dbReference type="InterPro" id="IPR006059">
    <property type="entry name" value="SBP"/>
</dbReference>
<evidence type="ECO:0000256" key="4">
    <source>
        <dbReference type="SAM" id="MobiDB-lite"/>
    </source>
</evidence>
<dbReference type="Proteomes" id="UP000014417">
    <property type="component" value="Unassembled WGS sequence"/>
</dbReference>
<comment type="caution">
    <text evidence="5">The sequence shown here is derived from an EMBL/GenBank/DDBJ whole genome shotgun (WGS) entry which is preliminary data.</text>
</comment>
<dbReference type="HOGENOM" id="CLU_743659_0_0_11"/>
<dbReference type="PANTHER" id="PTHR43649">
    <property type="entry name" value="ARABINOSE-BINDING PROTEIN-RELATED"/>
    <property type="match status" value="1"/>
</dbReference>
<reference evidence="5 6" key="1">
    <citation type="submission" date="2013-04" db="EMBL/GenBank/DDBJ databases">
        <title>The Genome Sequence of Propionimicrobium lymphophilum ACS-093-V-SCH5.</title>
        <authorList>
            <consortium name="The Broad Institute Genomics Platform"/>
            <person name="Earl A."/>
            <person name="Ward D."/>
            <person name="Feldgarden M."/>
            <person name="Gevers D."/>
            <person name="Saerens B."/>
            <person name="Vaneechoutte M."/>
            <person name="Walker B."/>
            <person name="Young S."/>
            <person name="Zeng Q."/>
            <person name="Gargeya S."/>
            <person name="Fitzgerald M."/>
            <person name="Haas B."/>
            <person name="Abouelleil A."/>
            <person name="Allen A.W."/>
            <person name="Alvarado L."/>
            <person name="Arachchi H.M."/>
            <person name="Berlin A.M."/>
            <person name="Chapman S.B."/>
            <person name="Gainer-Dewar J."/>
            <person name="Goldberg J."/>
            <person name="Griggs A."/>
            <person name="Gujja S."/>
            <person name="Hansen M."/>
            <person name="Howarth C."/>
            <person name="Imamovic A."/>
            <person name="Ireland A."/>
            <person name="Larimer J."/>
            <person name="McCowan C."/>
            <person name="Murphy C."/>
            <person name="Pearson M."/>
            <person name="Poon T.W."/>
            <person name="Priest M."/>
            <person name="Roberts A."/>
            <person name="Saif S."/>
            <person name="Shea T."/>
            <person name="Sisk P."/>
            <person name="Sykes S."/>
            <person name="Wortman J."/>
            <person name="Nusbaum C."/>
            <person name="Birren B."/>
        </authorList>
    </citation>
    <scope>NUCLEOTIDE SEQUENCE [LARGE SCALE GENOMIC DNA]</scope>
    <source>
        <strain evidence="5 6">ACS-093-V-SCH5</strain>
    </source>
</reference>
<protein>
    <recommendedName>
        <fullName evidence="7">Extracellular solute-binding protein</fullName>
    </recommendedName>
</protein>
<organism evidence="5 6">
    <name type="scientific">Propionimicrobium lymphophilum ACS-093-V-SCH5</name>
    <dbReference type="NCBI Taxonomy" id="883161"/>
    <lineage>
        <taxon>Bacteria</taxon>
        <taxon>Bacillati</taxon>
        <taxon>Actinomycetota</taxon>
        <taxon>Actinomycetes</taxon>
        <taxon>Propionibacteriales</taxon>
        <taxon>Propionibacteriaceae</taxon>
        <taxon>Propionimicrobium</taxon>
    </lineage>
</organism>
<dbReference type="STRING" id="883161.HMPREF9306_00143"/>
<keyword evidence="6" id="KW-1185">Reference proteome</keyword>
<dbReference type="Gene3D" id="3.40.190.10">
    <property type="entry name" value="Periplasmic binding protein-like II"/>
    <property type="match status" value="1"/>
</dbReference>
<dbReference type="SUPFAM" id="SSF53850">
    <property type="entry name" value="Periplasmic binding protein-like II"/>
    <property type="match status" value="1"/>
</dbReference>
<keyword evidence="3" id="KW-0732">Signal</keyword>
<dbReference type="AlphaFoldDB" id="S2W2B5"/>
<evidence type="ECO:0000256" key="1">
    <source>
        <dbReference type="ARBA" id="ARBA00008520"/>
    </source>
</evidence>
<evidence type="ECO:0000256" key="3">
    <source>
        <dbReference type="ARBA" id="ARBA00022729"/>
    </source>
</evidence>
<dbReference type="EMBL" id="AGZR01000002">
    <property type="protein sequence ID" value="EPD33918.1"/>
    <property type="molecule type" value="Genomic_DNA"/>
</dbReference>
<dbReference type="Pfam" id="PF13416">
    <property type="entry name" value="SBP_bac_8"/>
    <property type="match status" value="1"/>
</dbReference>
<evidence type="ECO:0000256" key="2">
    <source>
        <dbReference type="ARBA" id="ARBA00022448"/>
    </source>
</evidence>
<accession>S2W2B5</accession>
<evidence type="ECO:0000313" key="6">
    <source>
        <dbReference type="Proteomes" id="UP000014417"/>
    </source>
</evidence>
<gene>
    <name evidence="5" type="ORF">HMPREF9306_00143</name>
</gene>
<evidence type="ECO:0000313" key="5">
    <source>
        <dbReference type="EMBL" id="EPD33918.1"/>
    </source>
</evidence>
<dbReference type="InterPro" id="IPR050490">
    <property type="entry name" value="Bact_solute-bd_prot1"/>
</dbReference>
<proteinExistence type="inferred from homology"/>
<keyword evidence="2" id="KW-0813">Transport</keyword>